<accession>A0AAU9LPL8</accession>
<keyword evidence="3" id="KW-1185">Reference proteome</keyword>
<dbReference type="EMBL" id="CAKMRJ010000002">
    <property type="protein sequence ID" value="CAH1416440.1"/>
    <property type="molecule type" value="Genomic_DNA"/>
</dbReference>
<organism evidence="2 3">
    <name type="scientific">Lactuca virosa</name>
    <dbReference type="NCBI Taxonomy" id="75947"/>
    <lineage>
        <taxon>Eukaryota</taxon>
        <taxon>Viridiplantae</taxon>
        <taxon>Streptophyta</taxon>
        <taxon>Embryophyta</taxon>
        <taxon>Tracheophyta</taxon>
        <taxon>Spermatophyta</taxon>
        <taxon>Magnoliopsida</taxon>
        <taxon>eudicotyledons</taxon>
        <taxon>Gunneridae</taxon>
        <taxon>Pentapetalae</taxon>
        <taxon>asterids</taxon>
        <taxon>campanulids</taxon>
        <taxon>Asterales</taxon>
        <taxon>Asteraceae</taxon>
        <taxon>Cichorioideae</taxon>
        <taxon>Cichorieae</taxon>
        <taxon>Lactucinae</taxon>
        <taxon>Lactuca</taxon>
    </lineage>
</organism>
<dbReference type="AlphaFoldDB" id="A0AAU9LPL8"/>
<name>A0AAU9LPL8_9ASTR</name>
<dbReference type="Proteomes" id="UP001157418">
    <property type="component" value="Unassembled WGS sequence"/>
</dbReference>
<feature type="region of interest" description="Disordered" evidence="1">
    <location>
        <begin position="38"/>
        <end position="116"/>
    </location>
</feature>
<feature type="compositionally biased region" description="Acidic residues" evidence="1">
    <location>
        <begin position="38"/>
        <end position="49"/>
    </location>
</feature>
<evidence type="ECO:0000256" key="1">
    <source>
        <dbReference type="SAM" id="MobiDB-lite"/>
    </source>
</evidence>
<proteinExistence type="predicted"/>
<sequence>MIDVDRASRNTVSSLQMKSQQNQVNKLIDFKSFSDDREEEMVVEGDETIDLTPDSSDSRKLLRVDSGGASGGAGEEADSALRADDSSTKSLKRIRLVWNPQLHSDNNATTSTRFRT</sequence>
<reference evidence="2 3" key="1">
    <citation type="submission" date="2022-01" db="EMBL/GenBank/DDBJ databases">
        <authorList>
            <person name="Xiong W."/>
            <person name="Schranz E."/>
        </authorList>
    </citation>
    <scope>NUCLEOTIDE SEQUENCE [LARGE SCALE GENOMIC DNA]</scope>
</reference>
<comment type="caution">
    <text evidence="2">The sequence shown here is derived from an EMBL/GenBank/DDBJ whole genome shotgun (WGS) entry which is preliminary data.</text>
</comment>
<gene>
    <name evidence="2" type="ORF">LVIROSA_LOCUS4204</name>
</gene>
<evidence type="ECO:0000313" key="2">
    <source>
        <dbReference type="EMBL" id="CAH1416440.1"/>
    </source>
</evidence>
<evidence type="ECO:0000313" key="3">
    <source>
        <dbReference type="Proteomes" id="UP001157418"/>
    </source>
</evidence>
<feature type="compositionally biased region" description="Polar residues" evidence="1">
    <location>
        <begin position="101"/>
        <end position="116"/>
    </location>
</feature>
<protein>
    <submittedName>
        <fullName evidence="2">Uncharacterized protein</fullName>
    </submittedName>
</protein>